<organism evidence="2 3">
    <name type="scientific">Desmophyllum pertusum</name>
    <dbReference type="NCBI Taxonomy" id="174260"/>
    <lineage>
        <taxon>Eukaryota</taxon>
        <taxon>Metazoa</taxon>
        <taxon>Cnidaria</taxon>
        <taxon>Anthozoa</taxon>
        <taxon>Hexacorallia</taxon>
        <taxon>Scleractinia</taxon>
        <taxon>Caryophylliina</taxon>
        <taxon>Caryophylliidae</taxon>
        <taxon>Desmophyllum</taxon>
    </lineage>
</organism>
<feature type="compositionally biased region" description="Polar residues" evidence="1">
    <location>
        <begin position="177"/>
        <end position="202"/>
    </location>
</feature>
<dbReference type="Proteomes" id="UP001163046">
    <property type="component" value="Unassembled WGS sequence"/>
</dbReference>
<accession>A0A9W9ZCG5</accession>
<dbReference type="EMBL" id="MU826359">
    <property type="protein sequence ID" value="KAJ7379203.1"/>
    <property type="molecule type" value="Genomic_DNA"/>
</dbReference>
<evidence type="ECO:0000256" key="1">
    <source>
        <dbReference type="SAM" id="MobiDB-lite"/>
    </source>
</evidence>
<evidence type="ECO:0000313" key="2">
    <source>
        <dbReference type="EMBL" id="KAJ7379203.1"/>
    </source>
</evidence>
<name>A0A9W9ZCG5_9CNID</name>
<evidence type="ECO:0000313" key="3">
    <source>
        <dbReference type="Proteomes" id="UP001163046"/>
    </source>
</evidence>
<comment type="caution">
    <text evidence="2">The sequence shown here is derived from an EMBL/GenBank/DDBJ whole genome shotgun (WGS) entry which is preliminary data.</text>
</comment>
<keyword evidence="3" id="KW-1185">Reference proteome</keyword>
<protein>
    <submittedName>
        <fullName evidence="2">Uncharacterized protein</fullName>
    </submittedName>
</protein>
<sequence length="247" mass="29738">MFIHGRTRWIYPRKGRLVVRYKRKERPIYFRRGRPRVLYRKKWRGFRQRKIPAKIRLRYGGKWRYVTRYRRSWTIKYLGRRRKITLRGSRFGIRIGRRWRYVPARGGTLQIRHGRKWRRVRNCCNKLRAVLRGRLRRVQFRYGKAKMRGRKGWTPIYRGKNRNFKFRRIRDRFAAQTTIQQADEPQVSNSIDPSPLTDTSPEPNVYDSPPTAADQETPAADQETPAPSITNEMSRETGATVNVNDYL</sequence>
<proteinExistence type="predicted"/>
<reference evidence="2" key="1">
    <citation type="submission" date="2023-01" db="EMBL/GenBank/DDBJ databases">
        <title>Genome assembly of the deep-sea coral Lophelia pertusa.</title>
        <authorList>
            <person name="Herrera S."/>
            <person name="Cordes E."/>
        </authorList>
    </citation>
    <scope>NUCLEOTIDE SEQUENCE</scope>
    <source>
        <strain evidence="2">USNM1676648</strain>
        <tissue evidence="2">Polyp</tissue>
    </source>
</reference>
<gene>
    <name evidence="2" type="ORF">OS493_017707</name>
</gene>
<feature type="region of interest" description="Disordered" evidence="1">
    <location>
        <begin position="177"/>
        <end position="247"/>
    </location>
</feature>
<feature type="compositionally biased region" description="Polar residues" evidence="1">
    <location>
        <begin position="225"/>
        <end position="247"/>
    </location>
</feature>
<dbReference type="AlphaFoldDB" id="A0A9W9ZCG5"/>
<dbReference type="OrthoDB" id="5990053at2759"/>